<keyword evidence="2" id="KW-1185">Reference proteome</keyword>
<proteinExistence type="predicted"/>
<dbReference type="Pfam" id="PF16930">
    <property type="entry name" value="Porin_5"/>
    <property type="match status" value="1"/>
</dbReference>
<name>A0A4D7CBP0_9SPHN</name>
<protein>
    <recommendedName>
        <fullName evidence="3">Porin</fullName>
    </recommendedName>
</protein>
<dbReference type="EMBL" id="CP039704">
    <property type="protein sequence ID" value="QCI79936.1"/>
    <property type="molecule type" value="Genomic_DNA"/>
</dbReference>
<organism evidence="1 2">
    <name type="scientific">Hankyongella ginsenosidimutans</name>
    <dbReference type="NCBI Taxonomy" id="1763828"/>
    <lineage>
        <taxon>Bacteria</taxon>
        <taxon>Pseudomonadati</taxon>
        <taxon>Pseudomonadota</taxon>
        <taxon>Alphaproteobacteria</taxon>
        <taxon>Sphingomonadales</taxon>
        <taxon>Sphingomonadaceae</taxon>
        <taxon>Hankyongella</taxon>
    </lineage>
</organism>
<accession>A0A4D7CBP0</accession>
<reference evidence="2" key="1">
    <citation type="submission" date="2019-04" db="EMBL/GenBank/DDBJ databases">
        <title>Complete genome sequence of Sphingomonas sp. W1-2-3.</title>
        <authorList>
            <person name="Im W.T."/>
        </authorList>
    </citation>
    <scope>NUCLEOTIDE SEQUENCE [LARGE SCALE GENOMIC DNA]</scope>
    <source>
        <strain evidence="2">W1-2-3</strain>
    </source>
</reference>
<dbReference type="Proteomes" id="UP000298714">
    <property type="component" value="Chromosome"/>
</dbReference>
<sequence length="74" mass="8217">MSAGYKYIEPDALLDGYTESDFHLGGTNAKGYFVTGNFGLFDNVWLTGRWLSADQVYGPRFGIDVLQLDLNASF</sequence>
<dbReference type="AlphaFoldDB" id="A0A4D7CBP0"/>
<dbReference type="KEGG" id="hgn:E6W36_11765"/>
<evidence type="ECO:0000313" key="1">
    <source>
        <dbReference type="EMBL" id="QCI79936.1"/>
    </source>
</evidence>
<evidence type="ECO:0008006" key="3">
    <source>
        <dbReference type="Google" id="ProtNLM"/>
    </source>
</evidence>
<dbReference type="InterPro" id="IPR032638">
    <property type="entry name" value="Porin_5"/>
</dbReference>
<gene>
    <name evidence="1" type="ORF">E6W36_11765</name>
</gene>
<evidence type="ECO:0000313" key="2">
    <source>
        <dbReference type="Proteomes" id="UP000298714"/>
    </source>
</evidence>